<evidence type="ECO:0000313" key="3">
    <source>
        <dbReference type="Proteomes" id="UP001500827"/>
    </source>
</evidence>
<organism evidence="2 3">
    <name type="scientific">Sphingomonas limnosediminicola</name>
    <dbReference type="NCBI Taxonomy" id="940133"/>
    <lineage>
        <taxon>Bacteria</taxon>
        <taxon>Pseudomonadati</taxon>
        <taxon>Pseudomonadota</taxon>
        <taxon>Alphaproteobacteria</taxon>
        <taxon>Sphingomonadales</taxon>
        <taxon>Sphingomonadaceae</taxon>
        <taxon>Sphingomonas</taxon>
    </lineage>
</organism>
<feature type="region of interest" description="Disordered" evidence="1">
    <location>
        <begin position="1"/>
        <end position="20"/>
    </location>
</feature>
<sequence length="543" mass="57990">MAKEGELDLEPATPTTQVNSGHVLVPMHADNWSLALASGYLGGGALKADHAADFQSHAGADVWGFAGAVPDWALVEGEDGPRVVLRFASEGFVERQDSSAQSRPGPVRVTRVEEACFESREALDNFMASYTLFPDVPTDVVPAAAAGYPRVPVGRPETLGPPASPIVAERRRELDFYAGWAAALLELLEAGEFHQEVVRSLEQGATTPSELAEHSLRAFEPAASALDVAVWKATIEGIRRRYGTRGFDREEFLDEIGDAVVSLGGDAAAWVNGCRQVFSGERDVPNLDDTAHVGRRAALALMLAHEPAALSQLEDALGAGPRVRALVVQAAYAFGGFSRLDAIHKRPSARLDAVLSVAEALAGGRPVSVSTQSLATNADLSRREAIVVDGTAAFSRTVEAAAHLLMLKARAQEAGFNVRVDEELGRLCILGRRPKGPVIFVEHNDCSTPDQPVVNLVLDLAKVGVRPTTTGLKSYLELAWKHSVAVGLRSSGGVETVCAFASISLATLDRDEFRFYVERLLAISEVVEGNKKPRRTAKKPAGA</sequence>
<name>A0ABP7L9C0_9SPHN</name>
<comment type="caution">
    <text evidence="2">The sequence shown here is derived from an EMBL/GenBank/DDBJ whole genome shotgun (WGS) entry which is preliminary data.</text>
</comment>
<reference evidence="3" key="1">
    <citation type="journal article" date="2019" name="Int. J. Syst. Evol. Microbiol.">
        <title>The Global Catalogue of Microorganisms (GCM) 10K type strain sequencing project: providing services to taxonomists for standard genome sequencing and annotation.</title>
        <authorList>
            <consortium name="The Broad Institute Genomics Platform"/>
            <consortium name="The Broad Institute Genome Sequencing Center for Infectious Disease"/>
            <person name="Wu L."/>
            <person name="Ma J."/>
        </authorList>
    </citation>
    <scope>NUCLEOTIDE SEQUENCE [LARGE SCALE GENOMIC DNA]</scope>
    <source>
        <strain evidence="3">JCM 17543</strain>
    </source>
</reference>
<gene>
    <name evidence="2" type="ORF">GCM10022276_12980</name>
</gene>
<evidence type="ECO:0000313" key="2">
    <source>
        <dbReference type="EMBL" id="GAA3895308.1"/>
    </source>
</evidence>
<proteinExistence type="predicted"/>
<dbReference type="EMBL" id="BAABBM010000001">
    <property type="protein sequence ID" value="GAA3895308.1"/>
    <property type="molecule type" value="Genomic_DNA"/>
</dbReference>
<dbReference type="RefSeq" id="WP_344698859.1">
    <property type="nucleotide sequence ID" value="NZ_BAABBM010000001.1"/>
</dbReference>
<protein>
    <submittedName>
        <fullName evidence="2">Uncharacterized protein</fullName>
    </submittedName>
</protein>
<dbReference type="Proteomes" id="UP001500827">
    <property type="component" value="Unassembled WGS sequence"/>
</dbReference>
<evidence type="ECO:0000256" key="1">
    <source>
        <dbReference type="SAM" id="MobiDB-lite"/>
    </source>
</evidence>
<accession>A0ABP7L9C0</accession>
<keyword evidence="3" id="KW-1185">Reference proteome</keyword>